<evidence type="ECO:0000313" key="2">
    <source>
        <dbReference type="EMBL" id="OBV38105.1"/>
    </source>
</evidence>
<dbReference type="RefSeq" id="WP_065308991.1">
    <property type="nucleotide sequence ID" value="NZ_LOCQ01000058.1"/>
</dbReference>
<organism evidence="2 3">
    <name type="scientific">Janthinobacterium psychrotolerans</name>
    <dbReference type="NCBI Taxonomy" id="1747903"/>
    <lineage>
        <taxon>Bacteria</taxon>
        <taxon>Pseudomonadati</taxon>
        <taxon>Pseudomonadota</taxon>
        <taxon>Betaproteobacteria</taxon>
        <taxon>Burkholderiales</taxon>
        <taxon>Oxalobacteraceae</taxon>
        <taxon>Janthinobacterium</taxon>
    </lineage>
</organism>
<dbReference type="STRING" id="1747903.ASR47_100558"/>
<keyword evidence="3" id="KW-1185">Reference proteome</keyword>
<evidence type="ECO:0000256" key="1">
    <source>
        <dbReference type="SAM" id="MobiDB-lite"/>
    </source>
</evidence>
<dbReference type="Proteomes" id="UP000092713">
    <property type="component" value="Unassembled WGS sequence"/>
</dbReference>
<feature type="compositionally biased region" description="Basic and acidic residues" evidence="1">
    <location>
        <begin position="316"/>
        <end position="336"/>
    </location>
</feature>
<dbReference type="EMBL" id="LOCQ01000058">
    <property type="protein sequence ID" value="OBV38105.1"/>
    <property type="molecule type" value="Genomic_DNA"/>
</dbReference>
<proteinExistence type="predicted"/>
<sequence length="494" mass="52689">MNNQPNEIAAVGATTAQAIAAAAGSQLITLDPVAYVAEVFKPYNDMFAILRAEADTITPDASTPAGMEICIKYRAAFRDDVRVAGEKARVERKAPILTIGKLLDSKYADLKNAVIPYEAKFDAAIKAEEKRKDDLKKAEAEREEKVRSRIVTIRELPLATVGKSAAVIAEMIAALEADVPDESFGKLQDAAVTARAEVLVKLAGVQAAAIASEEEAARIAAERAELAQLREAAAERQRQAQADAARVAAEHKAEVDRLAALAAEQEAAALRQREADAAKLKQEADAQAEKNRKEQAEIARQRQELLDMQAAAAKVKADSEEADRHRAAAEAERLADEQAAAARAERDRQAAVDADNERTASVAAANATADADAQVEADVRAAALIEQNRLSDAADELAAAKASPEGAELSPAAQALYEQEGAANFQRAHTPPTLRLGQISDRLGFTVTATFMESIGFSPAATDKAAKLYHEGDFKSMCAAICRHISAVQIKHAI</sequence>
<name>A0A1A7C051_9BURK</name>
<dbReference type="OrthoDB" id="9135654at2"/>
<feature type="region of interest" description="Disordered" evidence="1">
    <location>
        <begin position="316"/>
        <end position="357"/>
    </location>
</feature>
<accession>A0A1A7C051</accession>
<comment type="caution">
    <text evidence="2">The sequence shown here is derived from an EMBL/GenBank/DDBJ whole genome shotgun (WGS) entry which is preliminary data.</text>
</comment>
<reference evidence="2 3" key="1">
    <citation type="submission" date="2016-04" db="EMBL/GenBank/DDBJ databases">
        <title>Draft genome sequence of Janthinobacterium psychrotolerans sp. nov., isolated from freshwater sediments in Denmark.</title>
        <authorList>
            <person name="Gong X."/>
            <person name="Skrivergaard S."/>
            <person name="Korsgaard B.S."/>
            <person name="Schreiber L."/>
            <person name="Marshall I.P."/>
            <person name="Finster K."/>
            <person name="Schramm A."/>
        </authorList>
    </citation>
    <scope>NUCLEOTIDE SEQUENCE [LARGE SCALE GENOMIC DNA]</scope>
    <source>
        <strain evidence="2 3">S3-2</strain>
    </source>
</reference>
<dbReference type="AlphaFoldDB" id="A0A1A7C051"/>
<feature type="compositionally biased region" description="Basic and acidic residues" evidence="1">
    <location>
        <begin position="343"/>
        <end position="357"/>
    </location>
</feature>
<evidence type="ECO:0000313" key="3">
    <source>
        <dbReference type="Proteomes" id="UP000092713"/>
    </source>
</evidence>
<protein>
    <submittedName>
        <fullName evidence="2">Uncharacterized protein</fullName>
    </submittedName>
</protein>
<gene>
    <name evidence="2" type="ORF">ASR47_100558</name>
</gene>